<evidence type="ECO:0000313" key="9">
    <source>
        <dbReference type="Proteomes" id="UP000076630"/>
    </source>
</evidence>
<dbReference type="EMBL" id="LQNU01000053">
    <property type="protein sequence ID" value="KZE81400.1"/>
    <property type="molecule type" value="Genomic_DNA"/>
</dbReference>
<dbReference type="PROSITE" id="PS50005">
    <property type="entry name" value="TPR"/>
    <property type="match status" value="1"/>
</dbReference>
<organism evidence="7 9">
    <name type="scientific">Myroides marinus</name>
    <dbReference type="NCBI Taxonomy" id="703342"/>
    <lineage>
        <taxon>Bacteria</taxon>
        <taxon>Pseudomonadati</taxon>
        <taxon>Bacteroidota</taxon>
        <taxon>Flavobacteriia</taxon>
        <taxon>Flavobacteriales</taxon>
        <taxon>Flavobacteriaceae</taxon>
        <taxon>Myroides</taxon>
    </lineage>
</organism>
<keyword evidence="2 3" id="KW-0802">TPR repeat</keyword>
<feature type="domain" description="SH3b" evidence="6">
    <location>
        <begin position="190"/>
        <end position="250"/>
    </location>
</feature>
<keyword evidence="1" id="KW-0677">Repeat</keyword>
<keyword evidence="4" id="KW-1133">Transmembrane helix</keyword>
<feature type="transmembrane region" description="Helical" evidence="4">
    <location>
        <begin position="161"/>
        <end position="180"/>
    </location>
</feature>
<evidence type="ECO:0000256" key="4">
    <source>
        <dbReference type="SAM" id="Phobius"/>
    </source>
</evidence>
<feature type="transmembrane region" description="Helical" evidence="4">
    <location>
        <begin position="132"/>
        <end position="152"/>
    </location>
</feature>
<dbReference type="Pfam" id="PF07719">
    <property type="entry name" value="TPR_2"/>
    <property type="match status" value="1"/>
</dbReference>
<keyword evidence="4" id="KW-0472">Membrane</keyword>
<dbReference type="AlphaFoldDB" id="A0A163ZAU1"/>
<sequence>MKHIITLFIFVLSFHTWAQTDSWEKQFDKANALFQKEKYRDALEAYKGIEEQGISSPEVFFNLGNTYYKTHDYVNAVYYYEKALKLTPENKAIDTNLNYARKELVDDITIIKEYDNQDILHQTLGKLSVDGWATFATVMAFVVLLCFIAYYLSSSSMVKRISFVLVILSLVIIGGCSYAASFEKKYATKEVTAILFDKQVNLKEDAKNTSKTVKELHAGTKVYILEKKALWVKIRLDNQEIGWVEESTLKYI</sequence>
<evidence type="ECO:0000259" key="6">
    <source>
        <dbReference type="SMART" id="SM00287"/>
    </source>
</evidence>
<dbReference type="RefSeq" id="WP_038987577.1">
    <property type="nucleotide sequence ID" value="NZ_FNYS01000002.1"/>
</dbReference>
<dbReference type="SMART" id="SM00287">
    <property type="entry name" value="SH3b"/>
    <property type="match status" value="1"/>
</dbReference>
<evidence type="ECO:0000313" key="10">
    <source>
        <dbReference type="Proteomes" id="UP000183077"/>
    </source>
</evidence>
<evidence type="ECO:0000313" key="7">
    <source>
        <dbReference type="EMBL" id="KZE81400.1"/>
    </source>
</evidence>
<dbReference type="InterPro" id="IPR011990">
    <property type="entry name" value="TPR-like_helical_dom_sf"/>
</dbReference>
<dbReference type="SMART" id="SM00028">
    <property type="entry name" value="TPR"/>
    <property type="match status" value="2"/>
</dbReference>
<dbReference type="InterPro" id="IPR019734">
    <property type="entry name" value="TPR_rpt"/>
</dbReference>
<evidence type="ECO:0000256" key="3">
    <source>
        <dbReference type="PROSITE-ProRule" id="PRU00339"/>
    </source>
</evidence>
<dbReference type="Gene3D" id="2.30.30.40">
    <property type="entry name" value="SH3 Domains"/>
    <property type="match status" value="1"/>
</dbReference>
<reference evidence="7 9" key="1">
    <citation type="submission" date="2016-01" db="EMBL/GenBank/DDBJ databases">
        <title>Whole genome sequencing of Myroides marinus L41.</title>
        <authorList>
            <person name="Hong K.W."/>
        </authorList>
    </citation>
    <scope>NUCLEOTIDE SEQUENCE [LARGE SCALE GENOMIC DNA]</scope>
    <source>
        <strain evidence="7 9">L41</strain>
    </source>
</reference>
<dbReference type="Pfam" id="PF08239">
    <property type="entry name" value="SH3_3"/>
    <property type="match status" value="1"/>
</dbReference>
<evidence type="ECO:0000313" key="8">
    <source>
        <dbReference type="EMBL" id="SEI64652.1"/>
    </source>
</evidence>
<dbReference type="PROSITE" id="PS50293">
    <property type="entry name" value="TPR_REGION"/>
    <property type="match status" value="1"/>
</dbReference>
<evidence type="ECO:0000256" key="2">
    <source>
        <dbReference type="ARBA" id="ARBA00022803"/>
    </source>
</evidence>
<reference evidence="8 10" key="2">
    <citation type="submission" date="2016-10" db="EMBL/GenBank/DDBJ databases">
        <authorList>
            <person name="de Groot N.N."/>
        </authorList>
    </citation>
    <scope>NUCLEOTIDE SEQUENCE [LARGE SCALE GENOMIC DNA]</scope>
    <source>
        <strain evidence="8 10">DSM 23048</strain>
    </source>
</reference>
<name>A0A163ZAU1_9FLAO</name>
<feature type="signal peptide" evidence="5">
    <location>
        <begin position="1"/>
        <end position="18"/>
    </location>
</feature>
<dbReference type="GeneID" id="82256107"/>
<proteinExistence type="predicted"/>
<dbReference type="Gene3D" id="1.25.40.10">
    <property type="entry name" value="Tetratricopeptide repeat domain"/>
    <property type="match status" value="1"/>
</dbReference>
<protein>
    <submittedName>
        <fullName evidence="8">SH3 domain-containing protein</fullName>
    </submittedName>
</protein>
<evidence type="ECO:0000256" key="5">
    <source>
        <dbReference type="SAM" id="SignalP"/>
    </source>
</evidence>
<accession>A0A163ZAU1</accession>
<feature type="repeat" description="TPR" evidence="3">
    <location>
        <begin position="57"/>
        <end position="90"/>
    </location>
</feature>
<evidence type="ECO:0000256" key="1">
    <source>
        <dbReference type="ARBA" id="ARBA00022737"/>
    </source>
</evidence>
<dbReference type="Proteomes" id="UP000076630">
    <property type="component" value="Unassembled WGS sequence"/>
</dbReference>
<dbReference type="SUPFAM" id="SSF48452">
    <property type="entry name" value="TPR-like"/>
    <property type="match status" value="1"/>
</dbReference>
<dbReference type="InterPro" id="IPR013105">
    <property type="entry name" value="TPR_2"/>
</dbReference>
<keyword evidence="4" id="KW-0812">Transmembrane</keyword>
<dbReference type="OrthoDB" id="9776208at2"/>
<keyword evidence="5" id="KW-0732">Signal</keyword>
<dbReference type="InterPro" id="IPR003646">
    <property type="entry name" value="SH3-like_bac-type"/>
</dbReference>
<gene>
    <name evidence="7" type="ORF">AV926_08945</name>
    <name evidence="8" type="ORF">SAMN04488018_102417</name>
</gene>
<feature type="chain" id="PRO_5015051810" evidence="5">
    <location>
        <begin position="19"/>
        <end position="252"/>
    </location>
</feature>
<dbReference type="Proteomes" id="UP000183077">
    <property type="component" value="Unassembled WGS sequence"/>
</dbReference>
<keyword evidence="9" id="KW-1185">Reference proteome</keyword>
<dbReference type="EMBL" id="FNYS01000002">
    <property type="protein sequence ID" value="SEI64652.1"/>
    <property type="molecule type" value="Genomic_DNA"/>
</dbReference>